<dbReference type="GO" id="GO:0010273">
    <property type="term" value="P:detoxification of copper ion"/>
    <property type="evidence" value="ECO:0007669"/>
    <property type="project" value="TreeGrafter"/>
</dbReference>
<evidence type="ECO:0000259" key="6">
    <source>
        <dbReference type="PROSITE" id="PS51443"/>
    </source>
</evidence>
<dbReference type="SUPFAM" id="SSF54001">
    <property type="entry name" value="Cysteine proteinases"/>
    <property type="match status" value="1"/>
</dbReference>
<evidence type="ECO:0000256" key="4">
    <source>
        <dbReference type="ARBA" id="ARBA00022723"/>
    </source>
</evidence>
<keyword evidence="5" id="KW-0012">Acyltransferase</keyword>
<dbReference type="Gene3D" id="3.90.70.30">
    <property type="entry name" value="Phytochelatin synthase, N-terminal domain"/>
    <property type="match status" value="1"/>
</dbReference>
<reference evidence="7" key="1">
    <citation type="journal article" date="2017" name="Gigascience">
        <title>The genome draft of coconut (Cocos nucifera).</title>
        <authorList>
            <person name="Xiao Y."/>
            <person name="Xu P."/>
            <person name="Fan H."/>
            <person name="Baudouin L."/>
            <person name="Xia W."/>
            <person name="Bocs S."/>
            <person name="Xu J."/>
            <person name="Li Q."/>
            <person name="Guo A."/>
            <person name="Zhou L."/>
            <person name="Li J."/>
            <person name="Wu Y."/>
            <person name="Ma Z."/>
            <person name="Armero A."/>
            <person name="Issali A.E."/>
            <person name="Liu N."/>
            <person name="Peng M."/>
            <person name="Yang Y."/>
        </authorList>
    </citation>
    <scope>NUCLEOTIDE SEQUENCE</scope>
    <source>
        <tissue evidence="7">Spear leaf of Hainan Tall coconut</tissue>
    </source>
</reference>
<keyword evidence="4" id="KW-0479">Metal-binding</keyword>
<organism evidence="7 8">
    <name type="scientific">Cocos nucifera</name>
    <name type="common">Coconut palm</name>
    <dbReference type="NCBI Taxonomy" id="13894"/>
    <lineage>
        <taxon>Eukaryota</taxon>
        <taxon>Viridiplantae</taxon>
        <taxon>Streptophyta</taxon>
        <taxon>Embryophyta</taxon>
        <taxon>Tracheophyta</taxon>
        <taxon>Spermatophyta</taxon>
        <taxon>Magnoliopsida</taxon>
        <taxon>Liliopsida</taxon>
        <taxon>Arecaceae</taxon>
        <taxon>Arecoideae</taxon>
        <taxon>Cocoseae</taxon>
        <taxon>Attaleinae</taxon>
        <taxon>Cocos</taxon>
    </lineage>
</organism>
<evidence type="ECO:0000313" key="7">
    <source>
        <dbReference type="EMBL" id="KAG1359741.1"/>
    </source>
</evidence>
<evidence type="ECO:0000256" key="5">
    <source>
        <dbReference type="ARBA" id="ARBA00023315"/>
    </source>
</evidence>
<evidence type="ECO:0000256" key="1">
    <source>
        <dbReference type="ARBA" id="ARBA00012468"/>
    </source>
</evidence>
<dbReference type="InterPro" id="IPR038765">
    <property type="entry name" value="Papain-like_cys_pep_sf"/>
</dbReference>
<dbReference type="EMBL" id="CM017879">
    <property type="protein sequence ID" value="KAG1359741.1"/>
    <property type="molecule type" value="Genomic_DNA"/>
</dbReference>
<feature type="domain" description="Peptidase C83" evidence="6">
    <location>
        <begin position="26"/>
        <end position="246"/>
    </location>
</feature>
<gene>
    <name evidence="7" type="ORF">COCNU_08G011870</name>
</gene>
<evidence type="ECO:0000256" key="2">
    <source>
        <dbReference type="ARBA" id="ARBA00022539"/>
    </source>
</evidence>
<dbReference type="Pfam" id="PF05023">
    <property type="entry name" value="Phytochelatin"/>
    <property type="match status" value="1"/>
</dbReference>
<dbReference type="InterPro" id="IPR015407">
    <property type="entry name" value="Phytochelatin_synthase_C"/>
</dbReference>
<evidence type="ECO:0000313" key="8">
    <source>
        <dbReference type="Proteomes" id="UP000797356"/>
    </source>
</evidence>
<sequence>MVTLGYLWQIKGTEKREGKRSGGKTMAVASLYRRVLPSPPAIEFASAEGKRLFSEAFQSGTMEGFFKLISYFQTQSEPAYCGLASLSVVLNALAIDPGRKWKGPWRWFDESMLDCCEPLDKVKAEGITFGKVACLAHCAGAKVEAYRTSHSSVDDFRNHVIKCTSSEDCHLIASYHRKPFKQTGSGHFSPIGGFHSGSDMVLILDVARFKYPPHWVPLELLWEAMDTIDEATGHHRGFMVLSRLQKAPSLLYTLSCRHESWVSMARYLIDDVPILLKSEGLSSVPEVLFLLFKSLPANAGDFIKWVAEVRRQEEDGSILSKEEEERLAAKEEVLQQVRETELYKFVTDFLSSAISYCTSFSSLSNKDLLSEIAACVCCQGAAILTGGLGVNQQFCFRATCVKCLKANGDAPITVVSGMVVSGNNEQGVDMLVPESTAKSKNCYNSDPSDRVLKHPSSNDALTVLLLALPPCTWQGIKDEKLFAEIHGLISIENLPDVLRQEVLHLRSQLHFLEKAKDKEMEDEIVSLLRLSTQPFLFSSTSGVWEDVESFSCKSRSV</sequence>
<dbReference type="InterPro" id="IPR038156">
    <property type="entry name" value="PCS_N_sf"/>
</dbReference>
<dbReference type="GO" id="GO:0098849">
    <property type="term" value="P:cellular detoxification of cadmium ion"/>
    <property type="evidence" value="ECO:0007669"/>
    <property type="project" value="TreeGrafter"/>
</dbReference>
<dbReference type="AlphaFoldDB" id="A0A8K0N6Q0"/>
<dbReference type="PANTHER" id="PTHR33447">
    <property type="entry name" value="GLUTATHIONE GAMMA-GLUTAMYLCYSTEINYLTRANSFERASE"/>
    <property type="match status" value="1"/>
</dbReference>
<comment type="caution">
    <text evidence="7">The sequence shown here is derived from an EMBL/GenBank/DDBJ whole genome shotgun (WGS) entry which is preliminary data.</text>
</comment>
<accession>A0A8K0N6Q0</accession>
<keyword evidence="3" id="KW-0808">Transferase</keyword>
<dbReference type="GO" id="GO:0016756">
    <property type="term" value="F:glutathione gamma-glutamylcysteinyltransferase activity"/>
    <property type="evidence" value="ECO:0007669"/>
    <property type="project" value="UniProtKB-EC"/>
</dbReference>
<dbReference type="EC" id="2.3.2.15" evidence="1"/>
<keyword evidence="8" id="KW-1185">Reference proteome</keyword>
<keyword evidence="2" id="KW-0104">Cadmium</keyword>
<proteinExistence type="predicted"/>
<dbReference type="OrthoDB" id="448954at2759"/>
<reference evidence="7" key="2">
    <citation type="submission" date="2019-07" db="EMBL/GenBank/DDBJ databases">
        <authorList>
            <person name="Yang Y."/>
            <person name="Bocs S."/>
            <person name="Baudouin L."/>
        </authorList>
    </citation>
    <scope>NUCLEOTIDE SEQUENCE</scope>
    <source>
        <tissue evidence="7">Spear leaf of Hainan Tall coconut</tissue>
    </source>
</reference>
<evidence type="ECO:0000256" key="3">
    <source>
        <dbReference type="ARBA" id="ARBA00022679"/>
    </source>
</evidence>
<dbReference type="Pfam" id="PF09328">
    <property type="entry name" value="Phytochelatin_C"/>
    <property type="match status" value="1"/>
</dbReference>
<dbReference type="GO" id="GO:0046872">
    <property type="term" value="F:metal ion binding"/>
    <property type="evidence" value="ECO:0007669"/>
    <property type="project" value="UniProtKB-KW"/>
</dbReference>
<dbReference type="FunFam" id="3.90.70.30:FF:000001">
    <property type="entry name" value="Glutathione gamma-glutamylcysteinyltransferase 1"/>
    <property type="match status" value="1"/>
</dbReference>
<dbReference type="InterPro" id="IPR040409">
    <property type="entry name" value="PCS-like"/>
</dbReference>
<name>A0A8K0N6Q0_COCNU</name>
<dbReference type="Proteomes" id="UP000797356">
    <property type="component" value="Chromosome 8"/>
</dbReference>
<dbReference type="GO" id="GO:0046938">
    <property type="term" value="P:phytochelatin biosynthetic process"/>
    <property type="evidence" value="ECO:0007669"/>
    <property type="project" value="InterPro"/>
</dbReference>
<dbReference type="PROSITE" id="PS51443">
    <property type="entry name" value="PCS"/>
    <property type="match status" value="1"/>
</dbReference>
<dbReference type="PANTHER" id="PTHR33447:SF2">
    <property type="entry name" value="GLUTATHIONE GAMMA-GLUTAMYLCYSTEINYLTRANSFERASE"/>
    <property type="match status" value="1"/>
</dbReference>
<dbReference type="InterPro" id="IPR007719">
    <property type="entry name" value="PCS_N"/>
</dbReference>
<protein>
    <recommendedName>
        <fullName evidence="1">glutathione gamma-glutamylcysteinyltransferase</fullName>
        <ecNumber evidence="1">2.3.2.15</ecNumber>
    </recommendedName>
</protein>